<keyword evidence="6 7" id="KW-0472">Membrane</keyword>
<proteinExistence type="inferred from homology"/>
<feature type="transmembrane region" description="Helical" evidence="7">
    <location>
        <begin position="261"/>
        <end position="281"/>
    </location>
</feature>
<dbReference type="SUPFAM" id="SSF103481">
    <property type="entry name" value="Multidrug resistance efflux transporter EmrE"/>
    <property type="match status" value="2"/>
</dbReference>
<dbReference type="InterPro" id="IPR051258">
    <property type="entry name" value="Diverse_Substrate_Transporter"/>
</dbReference>
<evidence type="ECO:0000256" key="4">
    <source>
        <dbReference type="ARBA" id="ARBA00022692"/>
    </source>
</evidence>
<feature type="transmembrane region" description="Helical" evidence="7">
    <location>
        <begin position="120"/>
        <end position="139"/>
    </location>
</feature>
<dbReference type="GO" id="GO:0005886">
    <property type="term" value="C:plasma membrane"/>
    <property type="evidence" value="ECO:0007669"/>
    <property type="project" value="UniProtKB-SubCell"/>
</dbReference>
<evidence type="ECO:0000256" key="3">
    <source>
        <dbReference type="ARBA" id="ARBA00022475"/>
    </source>
</evidence>
<evidence type="ECO:0000313" key="10">
    <source>
        <dbReference type="Proteomes" id="UP000654670"/>
    </source>
</evidence>
<feature type="domain" description="EamA" evidence="8">
    <location>
        <begin position="145"/>
        <end position="276"/>
    </location>
</feature>
<dbReference type="RefSeq" id="WP_188801819.1">
    <property type="nucleotide sequence ID" value="NZ_BMOK01000003.1"/>
</dbReference>
<comment type="subcellular location">
    <subcellularLocation>
        <location evidence="1">Cell membrane</location>
        <topology evidence="1">Multi-pass membrane protein</topology>
    </subcellularLocation>
</comment>
<reference evidence="9" key="1">
    <citation type="journal article" date="2014" name="Int. J. Syst. Evol. Microbiol.">
        <title>Complete genome sequence of Corynebacterium casei LMG S-19264T (=DSM 44701T), isolated from a smear-ripened cheese.</title>
        <authorList>
            <consortium name="US DOE Joint Genome Institute (JGI-PGF)"/>
            <person name="Walter F."/>
            <person name="Albersmeier A."/>
            <person name="Kalinowski J."/>
            <person name="Ruckert C."/>
        </authorList>
    </citation>
    <scope>NUCLEOTIDE SEQUENCE</scope>
    <source>
        <strain evidence="9">JCM 15325</strain>
    </source>
</reference>
<dbReference type="InterPro" id="IPR037185">
    <property type="entry name" value="EmrE-like"/>
</dbReference>
<evidence type="ECO:0000256" key="2">
    <source>
        <dbReference type="ARBA" id="ARBA00007362"/>
    </source>
</evidence>
<feature type="transmembrane region" description="Helical" evidence="7">
    <location>
        <begin position="91"/>
        <end position="113"/>
    </location>
</feature>
<dbReference type="AlphaFoldDB" id="A0A917RYN5"/>
<keyword evidence="10" id="KW-1185">Reference proteome</keyword>
<feature type="transmembrane region" description="Helical" evidence="7">
    <location>
        <begin position="7"/>
        <end position="24"/>
    </location>
</feature>
<dbReference type="Proteomes" id="UP000654670">
    <property type="component" value="Unassembled WGS sequence"/>
</dbReference>
<feature type="transmembrane region" description="Helical" evidence="7">
    <location>
        <begin position="235"/>
        <end position="255"/>
    </location>
</feature>
<evidence type="ECO:0000313" key="9">
    <source>
        <dbReference type="EMBL" id="GGL46471.1"/>
    </source>
</evidence>
<feature type="transmembrane region" description="Helical" evidence="7">
    <location>
        <begin position="36"/>
        <end position="53"/>
    </location>
</feature>
<evidence type="ECO:0000256" key="7">
    <source>
        <dbReference type="SAM" id="Phobius"/>
    </source>
</evidence>
<comment type="similarity">
    <text evidence="2">Belongs to the EamA transporter family.</text>
</comment>
<sequence>MSQRKADAVLIMVTVFWGSSYLFMKTGLSSMGTFNLIALRFMIAFALTGLLFYHRLLRADAGTLFRSFLLGINLLLVFTFIMFGLRSTSTSHAGFLVSLTVIFVPILSSVFLHQRLKIKFWLGIGIALLGIGLLTLNRHFGVSEGDVYCILGALFNAVYILSADRFTKCVDSIALGVWQLGFTGLFAGILSIFLETPKLPQTPEAWISVLGLGILCSAVGYIFQMVAQKFTTSVHAGLIFTLEPVFAAFFAYLFAGENLSARGYIGACLVLLSVVISEMNIKKRRPSVSVRLKLLKIMAVACRLNLFQKTLVHHDH</sequence>
<evidence type="ECO:0000256" key="6">
    <source>
        <dbReference type="ARBA" id="ARBA00023136"/>
    </source>
</evidence>
<feature type="transmembrane region" description="Helical" evidence="7">
    <location>
        <begin position="145"/>
        <end position="161"/>
    </location>
</feature>
<keyword evidence="5 7" id="KW-1133">Transmembrane helix</keyword>
<feature type="transmembrane region" description="Helical" evidence="7">
    <location>
        <begin position="65"/>
        <end position="85"/>
    </location>
</feature>
<keyword evidence="4 7" id="KW-0812">Transmembrane</keyword>
<comment type="caution">
    <text evidence="9">The sequence shown here is derived from an EMBL/GenBank/DDBJ whole genome shotgun (WGS) entry which is preliminary data.</text>
</comment>
<feature type="transmembrane region" description="Helical" evidence="7">
    <location>
        <begin position="205"/>
        <end position="223"/>
    </location>
</feature>
<feature type="domain" description="EamA" evidence="8">
    <location>
        <begin position="6"/>
        <end position="135"/>
    </location>
</feature>
<accession>A0A917RYN5</accession>
<evidence type="ECO:0000256" key="1">
    <source>
        <dbReference type="ARBA" id="ARBA00004651"/>
    </source>
</evidence>
<feature type="transmembrane region" description="Helical" evidence="7">
    <location>
        <begin position="173"/>
        <end position="193"/>
    </location>
</feature>
<dbReference type="Pfam" id="PF00892">
    <property type="entry name" value="EamA"/>
    <property type="match status" value="2"/>
</dbReference>
<protein>
    <submittedName>
        <fullName evidence="9">Multidrug transporter</fullName>
    </submittedName>
</protein>
<name>A0A917RYN5_9BACL</name>
<organism evidence="9 10">
    <name type="scientific">Sporolactobacillus putidus</name>
    <dbReference type="NCBI Taxonomy" id="492735"/>
    <lineage>
        <taxon>Bacteria</taxon>
        <taxon>Bacillati</taxon>
        <taxon>Bacillota</taxon>
        <taxon>Bacilli</taxon>
        <taxon>Bacillales</taxon>
        <taxon>Sporolactobacillaceae</taxon>
        <taxon>Sporolactobacillus</taxon>
    </lineage>
</organism>
<dbReference type="InterPro" id="IPR000620">
    <property type="entry name" value="EamA_dom"/>
</dbReference>
<evidence type="ECO:0000256" key="5">
    <source>
        <dbReference type="ARBA" id="ARBA00022989"/>
    </source>
</evidence>
<dbReference type="PANTHER" id="PTHR42920:SF5">
    <property type="entry name" value="EAMA DOMAIN-CONTAINING PROTEIN"/>
    <property type="match status" value="1"/>
</dbReference>
<evidence type="ECO:0000259" key="8">
    <source>
        <dbReference type="Pfam" id="PF00892"/>
    </source>
</evidence>
<keyword evidence="3" id="KW-1003">Cell membrane</keyword>
<dbReference type="PANTHER" id="PTHR42920">
    <property type="entry name" value="OS03G0707200 PROTEIN-RELATED"/>
    <property type="match status" value="1"/>
</dbReference>
<gene>
    <name evidence="9" type="ORF">GCM10007968_08140</name>
</gene>
<dbReference type="EMBL" id="BMOK01000003">
    <property type="protein sequence ID" value="GGL46471.1"/>
    <property type="molecule type" value="Genomic_DNA"/>
</dbReference>
<reference evidence="9" key="2">
    <citation type="submission" date="2020-09" db="EMBL/GenBank/DDBJ databases">
        <authorList>
            <person name="Sun Q."/>
            <person name="Ohkuma M."/>
        </authorList>
    </citation>
    <scope>NUCLEOTIDE SEQUENCE</scope>
    <source>
        <strain evidence="9">JCM 15325</strain>
    </source>
</reference>